<organism evidence="1">
    <name type="scientific">uncultured Coleofasciculus sp</name>
    <dbReference type="NCBI Taxonomy" id="1267456"/>
    <lineage>
        <taxon>Bacteria</taxon>
        <taxon>Bacillati</taxon>
        <taxon>Cyanobacteriota</taxon>
        <taxon>Cyanophyceae</taxon>
        <taxon>Coleofasciculales</taxon>
        <taxon>Coleofasciculaceae</taxon>
        <taxon>Coleofasciculus</taxon>
        <taxon>environmental samples</taxon>
    </lineage>
</organism>
<accession>A0A6J4HDL4</accession>
<name>A0A6J4HDL4_9CYAN</name>
<gene>
    <name evidence="1" type="ORF">AVDCRST_MAG92-595</name>
</gene>
<protein>
    <submittedName>
        <fullName evidence="1">Uncharacterized protein</fullName>
    </submittedName>
</protein>
<sequence>MNQLDSPKSSNPQPLAHLGGIAFVFATNDQSSSALTSSVCTAWT</sequence>
<evidence type="ECO:0000313" key="1">
    <source>
        <dbReference type="EMBL" id="CAA9221663.1"/>
    </source>
</evidence>
<proteinExistence type="predicted"/>
<dbReference type="AlphaFoldDB" id="A0A6J4HDL4"/>
<reference evidence="1" key="1">
    <citation type="submission" date="2020-02" db="EMBL/GenBank/DDBJ databases">
        <authorList>
            <person name="Meier V. D."/>
        </authorList>
    </citation>
    <scope>NUCLEOTIDE SEQUENCE</scope>
    <source>
        <strain evidence="1">AVDCRST_MAG92</strain>
    </source>
</reference>
<dbReference type="EMBL" id="CADCTM010000084">
    <property type="protein sequence ID" value="CAA9221663.1"/>
    <property type="molecule type" value="Genomic_DNA"/>
</dbReference>